<evidence type="ECO:0008006" key="5">
    <source>
        <dbReference type="Google" id="ProtNLM"/>
    </source>
</evidence>
<feature type="transmembrane region" description="Helical" evidence="1">
    <location>
        <begin position="189"/>
        <end position="212"/>
    </location>
</feature>
<keyword evidence="1" id="KW-0812">Transmembrane</keyword>
<sequence length="224" mass="23194">MTRACGAALVAVSLVLVALCWVLAAPAPASAEGEAVVSTDGVTWTDALTTPLFSPATRWAPGDTRVSSFLVGNRASVRADLAVRVRTEDPDGLVARGDVDLAVRSGTGAWRPLPADGQPHRLPGVVLAAGANDRISVRARFRPASPNRSQLQRLPLTFEVVLSQAGTAAPPGTGTPGLLPGVLPETGGAGLRVLVVGLLLTLLGFLTTLIAARRKDDHDDRHLA</sequence>
<keyword evidence="2" id="KW-0732">Signal</keyword>
<organism evidence="3 4">
    <name type="scientific">Nocardioides marmoriginsengisoli</name>
    <dbReference type="NCBI Taxonomy" id="661483"/>
    <lineage>
        <taxon>Bacteria</taxon>
        <taxon>Bacillati</taxon>
        <taxon>Actinomycetota</taxon>
        <taxon>Actinomycetes</taxon>
        <taxon>Propionibacteriales</taxon>
        <taxon>Nocardioidaceae</taxon>
        <taxon>Nocardioides</taxon>
    </lineage>
</organism>
<dbReference type="Proteomes" id="UP000267128">
    <property type="component" value="Unassembled WGS sequence"/>
</dbReference>
<reference evidence="3 4" key="1">
    <citation type="submission" date="2018-11" db="EMBL/GenBank/DDBJ databases">
        <authorList>
            <person name="Li F."/>
        </authorList>
    </citation>
    <scope>NUCLEOTIDE SEQUENCE [LARGE SCALE GENOMIC DNA]</scope>
    <source>
        <strain evidence="3 4">Gsoil 097</strain>
    </source>
</reference>
<feature type="signal peptide" evidence="2">
    <location>
        <begin position="1"/>
        <end position="31"/>
    </location>
</feature>
<protein>
    <recommendedName>
        <fullName evidence="5">LPXTG cell wall anchor domain-containing protein</fullName>
    </recommendedName>
</protein>
<dbReference type="OrthoDB" id="5149814at2"/>
<accession>A0A3N0CHN0</accession>
<proteinExistence type="predicted"/>
<keyword evidence="4" id="KW-1185">Reference proteome</keyword>
<dbReference type="EMBL" id="RJSE01000007">
    <property type="protein sequence ID" value="RNL62960.1"/>
    <property type="molecule type" value="Genomic_DNA"/>
</dbReference>
<keyword evidence="1" id="KW-0472">Membrane</keyword>
<comment type="caution">
    <text evidence="3">The sequence shown here is derived from an EMBL/GenBank/DDBJ whole genome shotgun (WGS) entry which is preliminary data.</text>
</comment>
<evidence type="ECO:0000256" key="2">
    <source>
        <dbReference type="SAM" id="SignalP"/>
    </source>
</evidence>
<feature type="chain" id="PRO_5038643739" description="LPXTG cell wall anchor domain-containing protein" evidence="2">
    <location>
        <begin position="32"/>
        <end position="224"/>
    </location>
</feature>
<name>A0A3N0CHN0_9ACTN</name>
<evidence type="ECO:0000313" key="4">
    <source>
        <dbReference type="Proteomes" id="UP000267128"/>
    </source>
</evidence>
<dbReference type="RefSeq" id="WP_123228252.1">
    <property type="nucleotide sequence ID" value="NZ_RJSE01000007.1"/>
</dbReference>
<evidence type="ECO:0000313" key="3">
    <source>
        <dbReference type="EMBL" id="RNL62960.1"/>
    </source>
</evidence>
<keyword evidence="1" id="KW-1133">Transmembrane helix</keyword>
<dbReference type="AlphaFoldDB" id="A0A3N0CHN0"/>
<gene>
    <name evidence="3" type="ORF">EFK50_14645</name>
</gene>
<evidence type="ECO:0000256" key="1">
    <source>
        <dbReference type="SAM" id="Phobius"/>
    </source>
</evidence>